<feature type="non-terminal residue" evidence="2">
    <location>
        <position position="1"/>
    </location>
</feature>
<accession>A0A851UVH4</accession>
<dbReference type="SUPFAM" id="SSF50978">
    <property type="entry name" value="WD40 repeat-like"/>
    <property type="match status" value="1"/>
</dbReference>
<dbReference type="InterPro" id="IPR036322">
    <property type="entry name" value="WD40_repeat_dom_sf"/>
</dbReference>
<feature type="non-terminal residue" evidence="2">
    <location>
        <position position="166"/>
    </location>
</feature>
<dbReference type="AlphaFoldDB" id="A0A851UVH4"/>
<organism evidence="2 3">
    <name type="scientific">Elachura formosa</name>
    <name type="common">spotted wren-babbler</name>
    <dbReference type="NCBI Taxonomy" id="1463973"/>
    <lineage>
        <taxon>Eukaryota</taxon>
        <taxon>Metazoa</taxon>
        <taxon>Chordata</taxon>
        <taxon>Craniata</taxon>
        <taxon>Vertebrata</taxon>
        <taxon>Euteleostomi</taxon>
        <taxon>Archelosauria</taxon>
        <taxon>Archosauria</taxon>
        <taxon>Dinosauria</taxon>
        <taxon>Saurischia</taxon>
        <taxon>Theropoda</taxon>
        <taxon>Coelurosauria</taxon>
        <taxon>Aves</taxon>
        <taxon>Neognathae</taxon>
        <taxon>Neoaves</taxon>
        <taxon>Telluraves</taxon>
        <taxon>Australaves</taxon>
        <taxon>Passeriformes</taxon>
        <taxon>Elachuridae</taxon>
        <taxon>Elachura</taxon>
    </lineage>
</organism>
<evidence type="ECO:0000313" key="3">
    <source>
        <dbReference type="Proteomes" id="UP000623542"/>
    </source>
</evidence>
<feature type="domain" description="WDR90 4th beta-propeller" evidence="1">
    <location>
        <begin position="1"/>
        <end position="164"/>
    </location>
</feature>
<gene>
    <name evidence="2" type="primary">Wdr90</name>
    <name evidence="2" type="ORF">ELAFOR_R07147</name>
</gene>
<dbReference type="EMBL" id="WBNG01002400">
    <property type="protein sequence ID" value="NXD31625.1"/>
    <property type="molecule type" value="Genomic_DNA"/>
</dbReference>
<sequence>QYHDLGLEGGELWLATSSDCRLSVWASDWLQDKCERLDWLSFPAPAGPEALDCFPPSLAAFCPWEHGVLVCVGFGLEKEALFYSLRKKQVPGGVPAARDAARCRSQPPEPPLSSARLLRLQPCPAGAPQDYGGHDDAVHLCRFGPSGRRLLTASHSAVLVWELPGA</sequence>
<keyword evidence="3" id="KW-1185">Reference proteome</keyword>
<dbReference type="Proteomes" id="UP000623542">
    <property type="component" value="Unassembled WGS sequence"/>
</dbReference>
<comment type="caution">
    <text evidence="2">The sequence shown here is derived from an EMBL/GenBank/DDBJ whole genome shotgun (WGS) entry which is preliminary data.</text>
</comment>
<dbReference type="Pfam" id="PF23342">
    <property type="entry name" value="WDR90_beta-prop_4th"/>
    <property type="match status" value="1"/>
</dbReference>
<reference evidence="2" key="1">
    <citation type="submission" date="2019-09" db="EMBL/GenBank/DDBJ databases">
        <title>Bird 10,000 Genomes (B10K) Project - Family phase.</title>
        <authorList>
            <person name="Zhang G."/>
        </authorList>
    </citation>
    <scope>NUCLEOTIDE SEQUENCE</scope>
    <source>
        <strain evidence="2">B10K-IZCAS-20218</strain>
        <tissue evidence="2">Blood</tissue>
    </source>
</reference>
<protein>
    <submittedName>
        <fullName evidence="2">WDR90 protein</fullName>
    </submittedName>
</protein>
<evidence type="ECO:0000259" key="1">
    <source>
        <dbReference type="Pfam" id="PF23342"/>
    </source>
</evidence>
<dbReference type="OrthoDB" id="6252103at2759"/>
<dbReference type="InterPro" id="IPR055440">
    <property type="entry name" value="Beta-prop_WDR90_4th"/>
</dbReference>
<name>A0A851UVH4_9PASS</name>
<evidence type="ECO:0000313" key="2">
    <source>
        <dbReference type="EMBL" id="NXD31625.1"/>
    </source>
</evidence>
<proteinExistence type="predicted"/>